<dbReference type="SUPFAM" id="SSF52833">
    <property type="entry name" value="Thioredoxin-like"/>
    <property type="match status" value="1"/>
</dbReference>
<evidence type="ECO:0000256" key="1">
    <source>
        <dbReference type="SAM" id="SignalP"/>
    </source>
</evidence>
<evidence type="ECO:0000259" key="2">
    <source>
        <dbReference type="Pfam" id="PF03190"/>
    </source>
</evidence>
<protein>
    <submittedName>
        <fullName evidence="3">Thioredoxin family protein</fullName>
    </submittedName>
</protein>
<name>A0ABW5LQY0_9FLAO</name>
<evidence type="ECO:0000313" key="4">
    <source>
        <dbReference type="Proteomes" id="UP001597508"/>
    </source>
</evidence>
<accession>A0ABW5LQY0</accession>
<proteinExistence type="predicted"/>
<sequence>MKSIKYSVILFLFLGLTLSTLKTSAQAQKINWISFEQLSDSLAIKPKKVFISFYADWCAYCKKMDKVAYRDSKVIEILNAEYYAVKMNAETRDTIVFEGKKFYNKEAGKKRRPTHEIPLLLASRKGRPFSLPAMIVLDEKFRVTGRYFEYLSPRKVINILNEE</sequence>
<dbReference type="EMBL" id="JBHULH010000001">
    <property type="protein sequence ID" value="MFD2566614.1"/>
    <property type="molecule type" value="Genomic_DNA"/>
</dbReference>
<dbReference type="InterPro" id="IPR036249">
    <property type="entry name" value="Thioredoxin-like_sf"/>
</dbReference>
<gene>
    <name evidence="3" type="ORF">ACFSRZ_04475</name>
</gene>
<feature type="signal peptide" evidence="1">
    <location>
        <begin position="1"/>
        <end position="27"/>
    </location>
</feature>
<keyword evidence="1" id="KW-0732">Signal</keyword>
<reference evidence="4" key="1">
    <citation type="journal article" date="2019" name="Int. J. Syst. Evol. Microbiol.">
        <title>The Global Catalogue of Microorganisms (GCM) 10K type strain sequencing project: providing services to taxonomists for standard genome sequencing and annotation.</title>
        <authorList>
            <consortium name="The Broad Institute Genomics Platform"/>
            <consortium name="The Broad Institute Genome Sequencing Center for Infectious Disease"/>
            <person name="Wu L."/>
            <person name="Ma J."/>
        </authorList>
    </citation>
    <scope>NUCLEOTIDE SEQUENCE [LARGE SCALE GENOMIC DNA]</scope>
    <source>
        <strain evidence="4">KCTC 52127</strain>
    </source>
</reference>
<dbReference type="Gene3D" id="3.40.30.10">
    <property type="entry name" value="Glutaredoxin"/>
    <property type="match status" value="1"/>
</dbReference>
<evidence type="ECO:0000313" key="3">
    <source>
        <dbReference type="EMBL" id="MFD2566614.1"/>
    </source>
</evidence>
<dbReference type="Proteomes" id="UP001597508">
    <property type="component" value="Unassembled WGS sequence"/>
</dbReference>
<organism evidence="3 4">
    <name type="scientific">Pseudotenacibaculum haliotis</name>
    <dbReference type="NCBI Taxonomy" id="1862138"/>
    <lineage>
        <taxon>Bacteria</taxon>
        <taxon>Pseudomonadati</taxon>
        <taxon>Bacteroidota</taxon>
        <taxon>Flavobacteriia</taxon>
        <taxon>Flavobacteriales</taxon>
        <taxon>Flavobacteriaceae</taxon>
        <taxon>Pseudotenacibaculum</taxon>
    </lineage>
</organism>
<dbReference type="RefSeq" id="WP_379665319.1">
    <property type="nucleotide sequence ID" value="NZ_JBHULH010000001.1"/>
</dbReference>
<dbReference type="InterPro" id="IPR004879">
    <property type="entry name" value="Ssp411-like_TRX"/>
</dbReference>
<comment type="caution">
    <text evidence="3">The sequence shown here is derived from an EMBL/GenBank/DDBJ whole genome shotgun (WGS) entry which is preliminary data.</text>
</comment>
<dbReference type="Pfam" id="PF03190">
    <property type="entry name" value="Thioredox_DsbH"/>
    <property type="match status" value="1"/>
</dbReference>
<keyword evidence="4" id="KW-1185">Reference proteome</keyword>
<feature type="domain" description="Spermatogenesis-associated protein 20-like TRX" evidence="2">
    <location>
        <begin position="24"/>
        <end position="94"/>
    </location>
</feature>
<feature type="chain" id="PRO_5046008698" evidence="1">
    <location>
        <begin position="28"/>
        <end position="163"/>
    </location>
</feature>